<dbReference type="Pfam" id="PF00535">
    <property type="entry name" value="Glycos_transf_2"/>
    <property type="match status" value="1"/>
</dbReference>
<evidence type="ECO:0000259" key="2">
    <source>
        <dbReference type="Pfam" id="PF00535"/>
    </source>
</evidence>
<dbReference type="GeneID" id="64827852"/>
<dbReference type="OrthoDB" id="324632at2157"/>
<dbReference type="NCBIfam" id="NF041394">
    <property type="entry name" value="GtaseAglG_Halo"/>
    <property type="match status" value="1"/>
</dbReference>
<dbReference type="PANTHER" id="PTHR43685">
    <property type="entry name" value="GLYCOSYLTRANSFERASE"/>
    <property type="match status" value="1"/>
</dbReference>
<dbReference type="RefSeq" id="WP_211553191.1">
    <property type="nucleotide sequence ID" value="NZ_CP073695.1"/>
</dbReference>
<gene>
    <name evidence="3" type="ORF">J7656_09890</name>
</gene>
<dbReference type="SUPFAM" id="SSF53448">
    <property type="entry name" value="Nucleotide-diphospho-sugar transferases"/>
    <property type="match status" value="1"/>
</dbReference>
<dbReference type="Gene3D" id="3.90.550.10">
    <property type="entry name" value="Spore Coat Polysaccharide Biosynthesis Protein SpsA, Chain A"/>
    <property type="match status" value="1"/>
</dbReference>
<proteinExistence type="predicted"/>
<name>A0A8T8LJB1_9EURY</name>
<dbReference type="Proteomes" id="UP000679341">
    <property type="component" value="Chromosome"/>
</dbReference>
<dbReference type="InterPro" id="IPR001173">
    <property type="entry name" value="Glyco_trans_2-like"/>
</dbReference>
<dbReference type="EMBL" id="CP073695">
    <property type="protein sequence ID" value="QUO46914.1"/>
    <property type="molecule type" value="Genomic_DNA"/>
</dbReference>
<keyword evidence="1" id="KW-0812">Transmembrane</keyword>
<dbReference type="InterPro" id="IPR050834">
    <property type="entry name" value="Glycosyltransf_2"/>
</dbReference>
<evidence type="ECO:0000256" key="1">
    <source>
        <dbReference type="SAM" id="Phobius"/>
    </source>
</evidence>
<dbReference type="PANTHER" id="PTHR43685:SF2">
    <property type="entry name" value="GLYCOSYLTRANSFERASE 2-LIKE DOMAIN-CONTAINING PROTEIN"/>
    <property type="match status" value="1"/>
</dbReference>
<feature type="transmembrane region" description="Helical" evidence="1">
    <location>
        <begin position="283"/>
        <end position="302"/>
    </location>
</feature>
<evidence type="ECO:0000313" key="4">
    <source>
        <dbReference type="Proteomes" id="UP000679341"/>
    </source>
</evidence>
<accession>A0A8T8LJB1</accession>
<dbReference type="KEGG" id="hss:J7656_09890"/>
<protein>
    <submittedName>
        <fullName evidence="3">Glycosyltransferase family 2 protein</fullName>
    </submittedName>
</protein>
<keyword evidence="1" id="KW-1133">Transmembrane helix</keyword>
<evidence type="ECO:0000313" key="3">
    <source>
        <dbReference type="EMBL" id="QUO46914.1"/>
    </source>
</evidence>
<organism evidence="3 4">
    <name type="scientific">Halorubrum ruber</name>
    <dbReference type="NCBI Taxonomy" id="2982524"/>
    <lineage>
        <taxon>Archaea</taxon>
        <taxon>Methanobacteriati</taxon>
        <taxon>Methanobacteriota</taxon>
        <taxon>Stenosarchaea group</taxon>
        <taxon>Halobacteria</taxon>
        <taxon>Halobacteriales</taxon>
        <taxon>Haloferacaceae</taxon>
        <taxon>Halorubrum</taxon>
    </lineage>
</organism>
<keyword evidence="1" id="KW-0472">Membrane</keyword>
<feature type="domain" description="Glycosyltransferase 2-like" evidence="2">
    <location>
        <begin position="4"/>
        <end position="172"/>
    </location>
</feature>
<dbReference type="InterPro" id="IPR029044">
    <property type="entry name" value="Nucleotide-diphossugar_trans"/>
</dbReference>
<keyword evidence="4" id="KW-1185">Reference proteome</keyword>
<sequence length="304" mass="34398">MRVSVVVCTYSLDLYEHARDAAEAVLSQTYDDVELVLISDGNASVYESMCADYAELENVRIGCNDKNRGLSYSRNHGIKLASGDVVAFVDDDAVPEPDWVEQLVATYEERDAIAVGGKMTPIWVDGKPTFLPEEFYWLIGVTHRGYPEEQCEVRNTNGSNMSFRKDVLEKLGGFSEDLGRKGDQQIQGEETELAARMREKYGQGMWYVPDAEVGHKVFDYRTDRVWLLKRSFWQGYSKHVMSNLVDSTGSQESAFLRDLLLQFGPQRLVELIKRPSKQKVDQLGMLVALTVAVGFGFLYGILRY</sequence>
<dbReference type="InterPro" id="IPR053553">
    <property type="entry name" value="GDP_glucuronosyltransferase"/>
</dbReference>
<reference evidence="3 4" key="1">
    <citation type="submission" date="2021-03" db="EMBL/GenBank/DDBJ databases">
        <title>Halorubrum sodomense MBLA0099, Whole genome shotgun sequencing.</title>
        <authorList>
            <person name="Seo M.-J."/>
            <person name="Cho E.-S."/>
            <person name="Hwang C.Y."/>
        </authorList>
    </citation>
    <scope>NUCLEOTIDE SEQUENCE [LARGE SCALE GENOMIC DNA]</scope>
    <source>
        <strain evidence="3 4">MBLA0099</strain>
    </source>
</reference>
<dbReference type="AlphaFoldDB" id="A0A8T8LJB1"/>